<feature type="region of interest" description="Disordered" evidence="1">
    <location>
        <begin position="1"/>
        <end position="21"/>
    </location>
</feature>
<dbReference type="EMBL" id="BGZK01001008">
    <property type="protein sequence ID" value="GBP68335.1"/>
    <property type="molecule type" value="Genomic_DNA"/>
</dbReference>
<comment type="caution">
    <text evidence="2">The sequence shown here is derived from an EMBL/GenBank/DDBJ whole genome shotgun (WGS) entry which is preliminary data.</text>
</comment>
<dbReference type="AlphaFoldDB" id="A0A4C1Y1Q8"/>
<organism evidence="2 3">
    <name type="scientific">Eumeta variegata</name>
    <name type="common">Bagworm moth</name>
    <name type="synonym">Eumeta japonica</name>
    <dbReference type="NCBI Taxonomy" id="151549"/>
    <lineage>
        <taxon>Eukaryota</taxon>
        <taxon>Metazoa</taxon>
        <taxon>Ecdysozoa</taxon>
        <taxon>Arthropoda</taxon>
        <taxon>Hexapoda</taxon>
        <taxon>Insecta</taxon>
        <taxon>Pterygota</taxon>
        <taxon>Neoptera</taxon>
        <taxon>Endopterygota</taxon>
        <taxon>Lepidoptera</taxon>
        <taxon>Glossata</taxon>
        <taxon>Ditrysia</taxon>
        <taxon>Tineoidea</taxon>
        <taxon>Psychidae</taxon>
        <taxon>Oiketicinae</taxon>
        <taxon>Eumeta</taxon>
    </lineage>
</organism>
<keyword evidence="3" id="KW-1185">Reference proteome</keyword>
<dbReference type="Proteomes" id="UP000299102">
    <property type="component" value="Unassembled WGS sequence"/>
</dbReference>
<sequence>MDASWMPSYYNPESGKDPRRPEKLRPITLLLHVAKTFERAMLSELCLFLSPREKIYGFCSGHYTTLQLIRVLLYLASEMNCGRYTIALRRPSTGCDTMPSSINYWIPHYRLHWQESSPAFSIDTVFALTSMTHYVPLARSEQKPCKAAAYPPSYMCYTQMTYRRYEIISKTGRTM</sequence>
<name>A0A4C1Y1Q8_EUMVA</name>
<reference evidence="2 3" key="1">
    <citation type="journal article" date="2019" name="Commun. Biol.">
        <title>The bagworm genome reveals a unique fibroin gene that provides high tensile strength.</title>
        <authorList>
            <person name="Kono N."/>
            <person name="Nakamura H."/>
            <person name="Ohtoshi R."/>
            <person name="Tomita M."/>
            <person name="Numata K."/>
            <person name="Arakawa K."/>
        </authorList>
    </citation>
    <scope>NUCLEOTIDE SEQUENCE [LARGE SCALE GENOMIC DNA]</scope>
</reference>
<evidence type="ECO:0000256" key="1">
    <source>
        <dbReference type="SAM" id="MobiDB-lite"/>
    </source>
</evidence>
<proteinExistence type="predicted"/>
<protein>
    <submittedName>
        <fullName evidence="2">Uncharacterized protein</fullName>
    </submittedName>
</protein>
<evidence type="ECO:0000313" key="2">
    <source>
        <dbReference type="EMBL" id="GBP68335.1"/>
    </source>
</evidence>
<evidence type="ECO:0000313" key="3">
    <source>
        <dbReference type="Proteomes" id="UP000299102"/>
    </source>
</evidence>
<dbReference type="OrthoDB" id="415068at2759"/>
<gene>
    <name evidence="2" type="ORF">EVAR_31325_1</name>
</gene>
<accession>A0A4C1Y1Q8</accession>